<dbReference type="InterPro" id="IPR003593">
    <property type="entry name" value="AAA+_ATPase"/>
</dbReference>
<dbReference type="Proteomes" id="UP000324705">
    <property type="component" value="Chromosome 5B"/>
</dbReference>
<dbReference type="AlphaFoldDB" id="A0A9R0XN86"/>
<dbReference type="PROSITE" id="PS00211">
    <property type="entry name" value="ABC_TRANSPORTER_1"/>
    <property type="match status" value="1"/>
</dbReference>
<sequence>MYSRRKGAIKIINEASGTIRPLRMTLLLGAPGSGKTTFLKALAGKLDSSLKRKGKITYNEKEVNSSTPQHMHAYISQYDLHHAEMTVRETIDFSSNMLGTINEFEMMEQSVRRKQGDINEVEQNLDSFIKATTFGEGSNLTTNYIIKILGLSECADILVGDEMRRGISGGQKKRATIGEMLVGLARCFFMDDISTGLDSTTTYEIIKVIQQMTHLMDLMVVISLLQPPPETLELFDDIILLCEGQIVYHGTREKATDFFEFMGFTCPNRKDIADFLQ</sequence>
<dbReference type="Gramene" id="TRITD5Bv1G240460.1">
    <property type="protein sequence ID" value="TRITD5Bv1G240460.1"/>
    <property type="gene ID" value="TRITD5Bv1G240460"/>
</dbReference>
<evidence type="ECO:0000313" key="12">
    <source>
        <dbReference type="EMBL" id="VAI39780.1"/>
    </source>
</evidence>
<dbReference type="OMA" id="INEFEMM"/>
<proteinExistence type="inferred from homology"/>
<evidence type="ECO:0000256" key="4">
    <source>
        <dbReference type="ARBA" id="ARBA00022692"/>
    </source>
</evidence>
<name>A0A9R0XN86_TRITD</name>
<gene>
    <name evidence="12" type="ORF">TRITD_5Bv1G240460</name>
</gene>
<keyword evidence="7" id="KW-0067">ATP-binding</keyword>
<evidence type="ECO:0000256" key="8">
    <source>
        <dbReference type="ARBA" id="ARBA00022989"/>
    </source>
</evidence>
<dbReference type="Pfam" id="PF00005">
    <property type="entry name" value="ABC_tran"/>
    <property type="match status" value="1"/>
</dbReference>
<dbReference type="FunFam" id="3.40.50.300:FF:000532">
    <property type="entry name" value="ABC transporter G family member 34"/>
    <property type="match status" value="1"/>
</dbReference>
<dbReference type="InterPro" id="IPR017871">
    <property type="entry name" value="ABC_transporter-like_CS"/>
</dbReference>
<keyword evidence="8" id="KW-1133">Transmembrane helix</keyword>
<evidence type="ECO:0000256" key="3">
    <source>
        <dbReference type="ARBA" id="ARBA00022448"/>
    </source>
</evidence>
<dbReference type="EMBL" id="LT934120">
    <property type="protein sequence ID" value="VAI39780.1"/>
    <property type="molecule type" value="Genomic_DNA"/>
</dbReference>
<evidence type="ECO:0000256" key="5">
    <source>
        <dbReference type="ARBA" id="ARBA00022737"/>
    </source>
</evidence>
<comment type="function">
    <text evidence="10">May be a general defense protein.</text>
</comment>
<accession>A0A9R0XN86</accession>
<keyword evidence="4" id="KW-0812">Transmembrane</keyword>
<evidence type="ECO:0000256" key="10">
    <source>
        <dbReference type="ARBA" id="ARBA00037747"/>
    </source>
</evidence>
<dbReference type="GO" id="GO:0016887">
    <property type="term" value="F:ATP hydrolysis activity"/>
    <property type="evidence" value="ECO:0007669"/>
    <property type="project" value="InterPro"/>
</dbReference>
<dbReference type="PROSITE" id="PS50893">
    <property type="entry name" value="ABC_TRANSPORTER_2"/>
    <property type="match status" value="1"/>
</dbReference>
<evidence type="ECO:0000256" key="2">
    <source>
        <dbReference type="ARBA" id="ARBA00006012"/>
    </source>
</evidence>
<evidence type="ECO:0000259" key="11">
    <source>
        <dbReference type="PROSITE" id="PS50893"/>
    </source>
</evidence>
<dbReference type="SUPFAM" id="SSF52540">
    <property type="entry name" value="P-loop containing nucleoside triphosphate hydrolases"/>
    <property type="match status" value="1"/>
</dbReference>
<keyword evidence="13" id="KW-1185">Reference proteome</keyword>
<keyword evidence="9" id="KW-0472">Membrane</keyword>
<feature type="domain" description="ABC transporter" evidence="11">
    <location>
        <begin position="1"/>
        <end position="268"/>
    </location>
</feature>
<protein>
    <recommendedName>
        <fullName evidence="11">ABC transporter domain-containing protein</fullName>
    </recommendedName>
</protein>
<dbReference type="SMART" id="SM00382">
    <property type="entry name" value="AAA"/>
    <property type="match status" value="1"/>
</dbReference>
<dbReference type="InterPro" id="IPR003439">
    <property type="entry name" value="ABC_transporter-like_ATP-bd"/>
</dbReference>
<dbReference type="GO" id="GO:0016020">
    <property type="term" value="C:membrane"/>
    <property type="evidence" value="ECO:0007669"/>
    <property type="project" value="UniProtKB-SubCell"/>
</dbReference>
<reference evidence="12 13" key="1">
    <citation type="submission" date="2017-09" db="EMBL/GenBank/DDBJ databases">
        <authorList>
            <consortium name="International Durum Wheat Genome Sequencing Consortium (IDWGSC)"/>
            <person name="Milanesi L."/>
        </authorList>
    </citation>
    <scope>NUCLEOTIDE SEQUENCE [LARGE SCALE GENOMIC DNA]</scope>
    <source>
        <strain evidence="13">cv. Svevo</strain>
    </source>
</reference>
<dbReference type="GO" id="GO:0005524">
    <property type="term" value="F:ATP binding"/>
    <property type="evidence" value="ECO:0007669"/>
    <property type="project" value="UniProtKB-KW"/>
</dbReference>
<dbReference type="PANTHER" id="PTHR19241">
    <property type="entry name" value="ATP-BINDING CASSETTE TRANSPORTER"/>
    <property type="match status" value="1"/>
</dbReference>
<organism evidence="12 13">
    <name type="scientific">Triticum turgidum subsp. durum</name>
    <name type="common">Durum wheat</name>
    <name type="synonym">Triticum durum</name>
    <dbReference type="NCBI Taxonomy" id="4567"/>
    <lineage>
        <taxon>Eukaryota</taxon>
        <taxon>Viridiplantae</taxon>
        <taxon>Streptophyta</taxon>
        <taxon>Embryophyta</taxon>
        <taxon>Tracheophyta</taxon>
        <taxon>Spermatophyta</taxon>
        <taxon>Magnoliopsida</taxon>
        <taxon>Liliopsida</taxon>
        <taxon>Poales</taxon>
        <taxon>Poaceae</taxon>
        <taxon>BOP clade</taxon>
        <taxon>Pooideae</taxon>
        <taxon>Triticodae</taxon>
        <taxon>Triticeae</taxon>
        <taxon>Triticinae</taxon>
        <taxon>Triticum</taxon>
    </lineage>
</organism>
<evidence type="ECO:0000256" key="9">
    <source>
        <dbReference type="ARBA" id="ARBA00023136"/>
    </source>
</evidence>
<keyword evidence="5" id="KW-0677">Repeat</keyword>
<evidence type="ECO:0000256" key="6">
    <source>
        <dbReference type="ARBA" id="ARBA00022741"/>
    </source>
</evidence>
<keyword evidence="3" id="KW-0813">Transport</keyword>
<comment type="subcellular location">
    <subcellularLocation>
        <location evidence="1">Membrane</location>
        <topology evidence="1">Multi-pass membrane protein</topology>
    </subcellularLocation>
</comment>
<evidence type="ECO:0000313" key="13">
    <source>
        <dbReference type="Proteomes" id="UP000324705"/>
    </source>
</evidence>
<dbReference type="Gene3D" id="3.40.50.300">
    <property type="entry name" value="P-loop containing nucleotide triphosphate hydrolases"/>
    <property type="match status" value="1"/>
</dbReference>
<dbReference type="InterPro" id="IPR027417">
    <property type="entry name" value="P-loop_NTPase"/>
</dbReference>
<evidence type="ECO:0000256" key="7">
    <source>
        <dbReference type="ARBA" id="ARBA00022840"/>
    </source>
</evidence>
<comment type="similarity">
    <text evidence="2">Belongs to the ABC transporter superfamily. ABCG family. PDR (TC 3.A.1.205) subfamily.</text>
</comment>
<keyword evidence="6" id="KW-0547">Nucleotide-binding</keyword>
<evidence type="ECO:0000256" key="1">
    <source>
        <dbReference type="ARBA" id="ARBA00004141"/>
    </source>
</evidence>